<dbReference type="SUPFAM" id="SSF53448">
    <property type="entry name" value="Nucleotide-diphospho-sugar transferases"/>
    <property type="match status" value="2"/>
</dbReference>
<dbReference type="Pfam" id="PF00535">
    <property type="entry name" value="Glycos_transf_2"/>
    <property type="match status" value="1"/>
</dbReference>
<dbReference type="Proteomes" id="UP000199135">
    <property type="component" value="Unassembled WGS sequence"/>
</dbReference>
<protein>
    <submittedName>
        <fullName evidence="2">Glycosyl transferase family 2</fullName>
    </submittedName>
</protein>
<feature type="domain" description="Glycosyltransferase 2-like" evidence="1">
    <location>
        <begin position="164"/>
        <end position="321"/>
    </location>
</feature>
<name>A0A1H6HWE1_9ACTN</name>
<keyword evidence="3" id="KW-1185">Reference proteome</keyword>
<evidence type="ECO:0000313" key="3">
    <source>
        <dbReference type="Proteomes" id="UP000199135"/>
    </source>
</evidence>
<dbReference type="InterPro" id="IPR029044">
    <property type="entry name" value="Nucleotide-diphossugar_trans"/>
</dbReference>
<evidence type="ECO:0000313" key="2">
    <source>
        <dbReference type="EMBL" id="SEH38491.1"/>
    </source>
</evidence>
<proteinExistence type="predicted"/>
<dbReference type="GO" id="GO:0016740">
    <property type="term" value="F:transferase activity"/>
    <property type="evidence" value="ECO:0007669"/>
    <property type="project" value="UniProtKB-KW"/>
</dbReference>
<evidence type="ECO:0000259" key="1">
    <source>
        <dbReference type="Pfam" id="PF00535"/>
    </source>
</evidence>
<dbReference type="Gene3D" id="3.90.550.10">
    <property type="entry name" value="Spore Coat Polysaccharide Biosynthesis Protein SpsA, Chain A"/>
    <property type="match status" value="2"/>
</dbReference>
<gene>
    <name evidence="2" type="ORF">SAMN05216447_101249</name>
</gene>
<sequence length="654" mass="72104">MGCGPVPSDVSFSDYRVIATVFNTDILQLRASFVPDGTEGETPCEGPLSVSWNGGEGPAPSVVIGDGTDSKGTLPRMRHLWLSAELPREARELELSFALGEHRGSAGLAQGQLDALRDEFARERLPIEANDGYDAWFRTHRTPQATLDEQRRVQAGWPERPLFSVIVPLYHTPVDFFVDMADSVLGQTYDRLELVLVNSTPGDAELARKVAEYQERDGRVRVVELERNLGITLNTAAGTDVARGDFVCFFDHDDILEPDVLFSYARALRDDDQIDLMYCDEDKLEGGRYVFPSFKPDFSQLLLETNNYVCHMLTIRRSLLESLPEGSSKYDGAQDHRMTLVASERLRHVHHARGILYHWRVNATSTAGNSQAKPESLEAGRVAIEEHLHAIGVPAHVENVPTMAHCYVTILDEDAPRPKVSLVFMGDSDELARGEELPWPGLEVVCTGRLGGLVERLEAADAACHATDADYVLLMDGSALPGEANLVSKLFVLAMREGVGVAGAKARLADGTKWGGALIPTTSGPRLVDRYFPEGDHQARGYEVFPHEVSALTGQCLMLSASTLRELGGIDARAGAWWSADLCARAREAGLSCVEAPMAAVRVTPRGYARERLCMCPDAAEDAWLMERHPWLYDGDSPYYQHVYDDRGYYGLGR</sequence>
<dbReference type="InterPro" id="IPR001173">
    <property type="entry name" value="Glyco_trans_2-like"/>
</dbReference>
<keyword evidence="2" id="KW-0808">Transferase</keyword>
<organism evidence="2 3">
    <name type="scientific">Parafannyhessea umbonata</name>
    <dbReference type="NCBI Taxonomy" id="604330"/>
    <lineage>
        <taxon>Bacteria</taxon>
        <taxon>Bacillati</taxon>
        <taxon>Actinomycetota</taxon>
        <taxon>Coriobacteriia</taxon>
        <taxon>Coriobacteriales</taxon>
        <taxon>Atopobiaceae</taxon>
        <taxon>Parafannyhessea</taxon>
    </lineage>
</organism>
<dbReference type="EMBL" id="FNWT01000001">
    <property type="protein sequence ID" value="SEH38491.1"/>
    <property type="molecule type" value="Genomic_DNA"/>
</dbReference>
<dbReference type="PANTHER" id="PTHR43685:SF2">
    <property type="entry name" value="GLYCOSYLTRANSFERASE 2-LIKE DOMAIN-CONTAINING PROTEIN"/>
    <property type="match status" value="1"/>
</dbReference>
<reference evidence="2 3" key="1">
    <citation type="submission" date="2016-10" db="EMBL/GenBank/DDBJ databases">
        <authorList>
            <person name="Varghese N."/>
            <person name="Submissions S."/>
        </authorList>
    </citation>
    <scope>NUCLEOTIDE SEQUENCE [LARGE SCALE GENOMIC DNA]</scope>
    <source>
        <strain evidence="2 3">WCP15</strain>
    </source>
</reference>
<dbReference type="PANTHER" id="PTHR43685">
    <property type="entry name" value="GLYCOSYLTRANSFERASE"/>
    <property type="match status" value="1"/>
</dbReference>
<dbReference type="InterPro" id="IPR050834">
    <property type="entry name" value="Glycosyltransf_2"/>
</dbReference>
<comment type="caution">
    <text evidence="2">The sequence shown here is derived from an EMBL/GenBank/DDBJ whole genome shotgun (WGS) entry which is preliminary data.</text>
</comment>
<accession>A0A1H6HWE1</accession>